<evidence type="ECO:0000313" key="1">
    <source>
        <dbReference type="EMBL" id="KIM91426.1"/>
    </source>
</evidence>
<organism evidence="1 2">
    <name type="scientific">Piloderma croceum (strain F 1598)</name>
    <dbReference type="NCBI Taxonomy" id="765440"/>
    <lineage>
        <taxon>Eukaryota</taxon>
        <taxon>Fungi</taxon>
        <taxon>Dikarya</taxon>
        <taxon>Basidiomycota</taxon>
        <taxon>Agaricomycotina</taxon>
        <taxon>Agaricomycetes</taxon>
        <taxon>Agaricomycetidae</taxon>
        <taxon>Atheliales</taxon>
        <taxon>Atheliaceae</taxon>
        <taxon>Piloderma</taxon>
    </lineage>
</organism>
<dbReference type="EMBL" id="KN832971">
    <property type="protein sequence ID" value="KIM91426.1"/>
    <property type="molecule type" value="Genomic_DNA"/>
</dbReference>
<accession>A0A0C3GLG4</accession>
<proteinExistence type="predicted"/>
<gene>
    <name evidence="1" type="ORF">PILCRDRAFT_810699</name>
</gene>
<dbReference type="AlphaFoldDB" id="A0A0C3GLG4"/>
<name>A0A0C3GLG4_PILCF</name>
<dbReference type="InParanoid" id="A0A0C3GLG4"/>
<reference evidence="1 2" key="1">
    <citation type="submission" date="2014-04" db="EMBL/GenBank/DDBJ databases">
        <authorList>
            <consortium name="DOE Joint Genome Institute"/>
            <person name="Kuo A."/>
            <person name="Tarkka M."/>
            <person name="Buscot F."/>
            <person name="Kohler A."/>
            <person name="Nagy L.G."/>
            <person name="Floudas D."/>
            <person name="Copeland A."/>
            <person name="Barry K.W."/>
            <person name="Cichocki N."/>
            <person name="Veneault-Fourrey C."/>
            <person name="LaButti K."/>
            <person name="Lindquist E.A."/>
            <person name="Lipzen A."/>
            <person name="Lundell T."/>
            <person name="Morin E."/>
            <person name="Murat C."/>
            <person name="Sun H."/>
            <person name="Tunlid A."/>
            <person name="Henrissat B."/>
            <person name="Grigoriev I.V."/>
            <person name="Hibbett D.S."/>
            <person name="Martin F."/>
            <person name="Nordberg H.P."/>
            <person name="Cantor M.N."/>
            <person name="Hua S.X."/>
        </authorList>
    </citation>
    <scope>NUCLEOTIDE SEQUENCE [LARGE SCALE GENOMIC DNA]</scope>
    <source>
        <strain evidence="1 2">F 1598</strain>
    </source>
</reference>
<keyword evidence="2" id="KW-1185">Reference proteome</keyword>
<sequence>MRTSKGLIKRANLTTHSGKNQAMTWYVLASKFCNNSIIGRRDRVMVGDIELYRDNP</sequence>
<protein>
    <submittedName>
        <fullName evidence="1">Uncharacterized protein</fullName>
    </submittedName>
</protein>
<reference evidence="2" key="2">
    <citation type="submission" date="2015-01" db="EMBL/GenBank/DDBJ databases">
        <title>Evolutionary Origins and Diversification of the Mycorrhizal Mutualists.</title>
        <authorList>
            <consortium name="DOE Joint Genome Institute"/>
            <consortium name="Mycorrhizal Genomics Consortium"/>
            <person name="Kohler A."/>
            <person name="Kuo A."/>
            <person name="Nagy L.G."/>
            <person name="Floudas D."/>
            <person name="Copeland A."/>
            <person name="Barry K.W."/>
            <person name="Cichocki N."/>
            <person name="Veneault-Fourrey C."/>
            <person name="LaButti K."/>
            <person name="Lindquist E.A."/>
            <person name="Lipzen A."/>
            <person name="Lundell T."/>
            <person name="Morin E."/>
            <person name="Murat C."/>
            <person name="Riley R."/>
            <person name="Ohm R."/>
            <person name="Sun H."/>
            <person name="Tunlid A."/>
            <person name="Henrissat B."/>
            <person name="Grigoriev I.V."/>
            <person name="Hibbett D.S."/>
            <person name="Martin F."/>
        </authorList>
    </citation>
    <scope>NUCLEOTIDE SEQUENCE [LARGE SCALE GENOMIC DNA]</scope>
    <source>
        <strain evidence="2">F 1598</strain>
    </source>
</reference>
<evidence type="ECO:0000313" key="2">
    <source>
        <dbReference type="Proteomes" id="UP000054166"/>
    </source>
</evidence>
<dbReference type="Proteomes" id="UP000054166">
    <property type="component" value="Unassembled WGS sequence"/>
</dbReference>
<dbReference type="HOGENOM" id="CLU_3014967_0_0_1"/>